<dbReference type="Pfam" id="PF00881">
    <property type="entry name" value="Nitroreductase"/>
    <property type="match status" value="1"/>
</dbReference>
<dbReference type="InterPro" id="IPR029479">
    <property type="entry name" value="Nitroreductase"/>
</dbReference>
<accession>A0A6N2UBU2</accession>
<protein>
    <submittedName>
        <fullName evidence="2">Putative malonic semialdehyde reductase RutE</fullName>
        <ecNumber evidence="2">1.1.1.298</ecNumber>
    </submittedName>
</protein>
<sequence>MTEVSQSLSPESQLLEAMNARELLAQLFTEAHTAYTFTEEPVTDEEIHAAYDLAKWAPTGVNGQPLRVAIVRSGAAKQHLLDALPSGNREQAEGAPLVLVCGAKMDFHHDLPSLHPRGERYEKLLADNDKMRALMAHTSATIQVAYLILALRAQGLETGPMNPDDAQLLHDYFFPGEDIEPILVINVGHAGPHAYQERGPRVGYDEVFREPQVNA</sequence>
<reference evidence="2" key="1">
    <citation type="submission" date="2019-11" db="EMBL/GenBank/DDBJ databases">
        <authorList>
            <person name="Feng L."/>
        </authorList>
    </citation>
    <scope>NUCLEOTIDE SEQUENCE</scope>
    <source>
        <strain evidence="2">AodontolyticusLFYP35</strain>
    </source>
</reference>
<proteinExistence type="predicted"/>
<dbReference type="Gene3D" id="3.40.109.10">
    <property type="entry name" value="NADH Oxidase"/>
    <property type="match status" value="1"/>
</dbReference>
<evidence type="ECO:0000313" key="2">
    <source>
        <dbReference type="EMBL" id="VYT13851.1"/>
    </source>
</evidence>
<name>A0A6N2UBU2_9ACTO</name>
<keyword evidence="2" id="KW-0560">Oxidoreductase</keyword>
<dbReference type="PANTHER" id="PTHR43543">
    <property type="entry name" value="MALONIC SEMIALDEHYDE REDUCTASE RUTE-RELATED"/>
    <property type="match status" value="1"/>
</dbReference>
<dbReference type="EC" id="1.1.1.298" evidence="2"/>
<dbReference type="AlphaFoldDB" id="A0A6N2UBU2"/>
<organism evidence="2">
    <name type="scientific">Schaalia odontolytica</name>
    <dbReference type="NCBI Taxonomy" id="1660"/>
    <lineage>
        <taxon>Bacteria</taxon>
        <taxon>Bacillati</taxon>
        <taxon>Actinomycetota</taxon>
        <taxon>Actinomycetes</taxon>
        <taxon>Actinomycetales</taxon>
        <taxon>Actinomycetaceae</taxon>
        <taxon>Schaalia</taxon>
    </lineage>
</organism>
<dbReference type="EMBL" id="CACRSM010000003">
    <property type="protein sequence ID" value="VYT13851.1"/>
    <property type="molecule type" value="Genomic_DNA"/>
</dbReference>
<dbReference type="SUPFAM" id="SSF55469">
    <property type="entry name" value="FMN-dependent nitroreductase-like"/>
    <property type="match status" value="1"/>
</dbReference>
<dbReference type="NCBIfam" id="NF003768">
    <property type="entry name" value="PRK05365.1"/>
    <property type="match status" value="1"/>
</dbReference>
<evidence type="ECO:0000259" key="1">
    <source>
        <dbReference type="Pfam" id="PF00881"/>
    </source>
</evidence>
<feature type="domain" description="Nitroreductase" evidence="1">
    <location>
        <begin position="32"/>
        <end position="189"/>
    </location>
</feature>
<dbReference type="InterPro" id="IPR000415">
    <property type="entry name" value="Nitroreductase-like"/>
</dbReference>
<dbReference type="InterPro" id="IPR050461">
    <property type="entry name" value="Nitroreductase_HadB/RutE"/>
</dbReference>
<dbReference type="GO" id="GO:0035527">
    <property type="term" value="F:3-hydroxypropionate dehydrogenase (NADP+) activity"/>
    <property type="evidence" value="ECO:0007669"/>
    <property type="project" value="UniProtKB-EC"/>
</dbReference>
<gene>
    <name evidence="2" type="primary">rutE</name>
    <name evidence="2" type="ORF">AOLFYP35_01687</name>
</gene>
<dbReference type="PANTHER" id="PTHR43543:SF1">
    <property type="entry name" value="MALONIC SEMIALDEHYDE REDUCTASE RUTE-RELATED"/>
    <property type="match status" value="1"/>
</dbReference>